<dbReference type="AlphaFoldDB" id="A0A0C3E718"/>
<gene>
    <name evidence="1" type="ORF">SCLCIDRAFT_115552</name>
</gene>
<proteinExistence type="predicted"/>
<keyword evidence="2" id="KW-1185">Reference proteome</keyword>
<name>A0A0C3E718_9AGAM</name>
<accession>A0A0C3E718</accession>
<protein>
    <submittedName>
        <fullName evidence="1">Uncharacterized protein</fullName>
    </submittedName>
</protein>
<feature type="non-terminal residue" evidence="1">
    <location>
        <position position="1"/>
    </location>
</feature>
<dbReference type="InParanoid" id="A0A0C3E718"/>
<dbReference type="EMBL" id="KN822029">
    <property type="protein sequence ID" value="KIM64219.1"/>
    <property type="molecule type" value="Genomic_DNA"/>
</dbReference>
<dbReference type="Proteomes" id="UP000053989">
    <property type="component" value="Unassembled WGS sequence"/>
</dbReference>
<organism evidence="1 2">
    <name type="scientific">Scleroderma citrinum Foug A</name>
    <dbReference type="NCBI Taxonomy" id="1036808"/>
    <lineage>
        <taxon>Eukaryota</taxon>
        <taxon>Fungi</taxon>
        <taxon>Dikarya</taxon>
        <taxon>Basidiomycota</taxon>
        <taxon>Agaricomycotina</taxon>
        <taxon>Agaricomycetes</taxon>
        <taxon>Agaricomycetidae</taxon>
        <taxon>Boletales</taxon>
        <taxon>Sclerodermatineae</taxon>
        <taxon>Sclerodermataceae</taxon>
        <taxon>Scleroderma</taxon>
    </lineage>
</organism>
<evidence type="ECO:0000313" key="1">
    <source>
        <dbReference type="EMBL" id="KIM64219.1"/>
    </source>
</evidence>
<reference evidence="2" key="2">
    <citation type="submission" date="2015-01" db="EMBL/GenBank/DDBJ databases">
        <title>Evolutionary Origins and Diversification of the Mycorrhizal Mutualists.</title>
        <authorList>
            <consortium name="DOE Joint Genome Institute"/>
            <consortium name="Mycorrhizal Genomics Consortium"/>
            <person name="Kohler A."/>
            <person name="Kuo A."/>
            <person name="Nagy L.G."/>
            <person name="Floudas D."/>
            <person name="Copeland A."/>
            <person name="Barry K.W."/>
            <person name="Cichocki N."/>
            <person name="Veneault-Fourrey C."/>
            <person name="LaButti K."/>
            <person name="Lindquist E.A."/>
            <person name="Lipzen A."/>
            <person name="Lundell T."/>
            <person name="Morin E."/>
            <person name="Murat C."/>
            <person name="Riley R."/>
            <person name="Ohm R."/>
            <person name="Sun H."/>
            <person name="Tunlid A."/>
            <person name="Henrissat B."/>
            <person name="Grigoriev I.V."/>
            <person name="Hibbett D.S."/>
            <person name="Martin F."/>
        </authorList>
    </citation>
    <scope>NUCLEOTIDE SEQUENCE [LARGE SCALE GENOMIC DNA]</scope>
    <source>
        <strain evidence="2">Foug A</strain>
    </source>
</reference>
<dbReference type="HOGENOM" id="CLU_2922891_0_0_1"/>
<reference evidence="1 2" key="1">
    <citation type="submission" date="2014-04" db="EMBL/GenBank/DDBJ databases">
        <authorList>
            <consortium name="DOE Joint Genome Institute"/>
            <person name="Kuo A."/>
            <person name="Kohler A."/>
            <person name="Nagy L.G."/>
            <person name="Floudas D."/>
            <person name="Copeland A."/>
            <person name="Barry K.W."/>
            <person name="Cichocki N."/>
            <person name="Veneault-Fourrey C."/>
            <person name="LaButti K."/>
            <person name="Lindquist E.A."/>
            <person name="Lipzen A."/>
            <person name="Lundell T."/>
            <person name="Morin E."/>
            <person name="Murat C."/>
            <person name="Sun H."/>
            <person name="Tunlid A."/>
            <person name="Henrissat B."/>
            <person name="Grigoriev I.V."/>
            <person name="Hibbett D.S."/>
            <person name="Martin F."/>
            <person name="Nordberg H.P."/>
            <person name="Cantor M.N."/>
            <person name="Hua S.X."/>
        </authorList>
    </citation>
    <scope>NUCLEOTIDE SEQUENCE [LARGE SCALE GENOMIC DNA]</scope>
    <source>
        <strain evidence="1 2">Foug A</strain>
    </source>
</reference>
<dbReference type="OrthoDB" id="2689769at2759"/>
<evidence type="ECO:0000313" key="2">
    <source>
        <dbReference type="Proteomes" id="UP000053989"/>
    </source>
</evidence>
<sequence>LLEAQKVIEEVETEVGEYVPKEMIACLRSQNYDIVDPSSVDRQFITAISNIACNPAQH</sequence>